<dbReference type="EMBL" id="JAHLFW010000005">
    <property type="protein sequence ID" value="MBU3836846.1"/>
    <property type="molecule type" value="Genomic_DNA"/>
</dbReference>
<dbReference type="NCBIfam" id="TIGR02687">
    <property type="entry name" value="BREX-1 system phosphatase PglZ type A"/>
    <property type="match status" value="1"/>
</dbReference>
<sequence>MSDSNTIKIQQILENLFTKHRYIFWYDAGGEMEGFASDINIDGVETVVLDGNPFGVKYRIECGEQPVKGFLIYSKDEKPDDEDNWLLDIQEEGEIFAADMSSIYAAECGIPFELKSAIIDRHYEFFKSARNRKKCSELLQNGMNVSEITEVMISIASGSNTSGYEQLTYVLADECMNESSDIAERLEKYNLSGYYWDKVKEAFGYDRERNIKSLIIVLFQDELNCVLNHSVLSNEAHIFMRDWRDSRLWGSLYRKWAEVLENELGVMQLIKGEPLKKLVQIDTFPCVDKVISLNLHNEVINGGITAEMVESVVELRRNKLFFDVAQHTMLALLEARRLFEDIEKKIPGLIISTPEEGFGLYVNELYTIDLHYRHYFREANQAESYNLLADVTSKLEQAYTNAYLSELAKKWQPLVDEMPSWNIEDVVSQRSFFDIHVSQFVSKGKRLFVIISDALRYETMKELEYRIAHENRMETIMNPPMLCVQPSYTQLGMAALLPHKELSFEKQTDEVYADGRSTKGTDNRSKILQSAVQRSIAIKADELLAISNGKEWVKDYDLVYIYSNTIDKVGDSLATEKNVFKATEDEMDKILRLVKFIRTANGSNIIITSDHGYIYQNENLDETDFTDFKAQGGNCFIENRRFVIGTGLWEGNGVRTWRSEQVGVKEGVDIQICKGINRIRKQGSGSRFIHGGCMPQEVVVPVMRVNIKKTGDVRNVDVDILGKQSNITTANLSVKFYQIDVATEKVKGVTLRMAFYNADNDMISDSVIMTFDSRNNESVSREQKHTFRFKNIISQLNG</sequence>
<evidence type="ECO:0000313" key="1">
    <source>
        <dbReference type="EMBL" id="MBU3836846.1"/>
    </source>
</evidence>
<dbReference type="GO" id="GO:0016539">
    <property type="term" value="P:intein-mediated protein splicing"/>
    <property type="evidence" value="ECO:0007669"/>
    <property type="project" value="InterPro"/>
</dbReference>
<name>A0A948T9T6_9BACT</name>
<dbReference type="AlphaFoldDB" id="A0A948T9T6"/>
<dbReference type="Gene3D" id="3.40.720.10">
    <property type="entry name" value="Alkaline Phosphatase, subunit A"/>
    <property type="match status" value="1"/>
</dbReference>
<comment type="caution">
    <text evidence="1">The sequence shown here is derived from an EMBL/GenBank/DDBJ whole genome shotgun (WGS) entry which is preliminary data.</text>
</comment>
<proteinExistence type="predicted"/>
<protein>
    <submittedName>
        <fullName evidence="1">BREX-1 system phosphatase PglZ type A</fullName>
    </submittedName>
</protein>
<reference evidence="1" key="1">
    <citation type="journal article" date="2021" name="PeerJ">
        <title>Extensive microbial diversity within the chicken gut microbiome revealed by metagenomics and culture.</title>
        <authorList>
            <person name="Gilroy R."/>
            <person name="Ravi A."/>
            <person name="Getino M."/>
            <person name="Pursley I."/>
            <person name="Horton D.L."/>
            <person name="Alikhan N.F."/>
            <person name="Baker D."/>
            <person name="Gharbi K."/>
            <person name="Hall N."/>
            <person name="Watson M."/>
            <person name="Adriaenssens E.M."/>
            <person name="Foster-Nyarko E."/>
            <person name="Jarju S."/>
            <person name="Secka A."/>
            <person name="Antonio M."/>
            <person name="Oren A."/>
            <person name="Chaudhuri R.R."/>
            <person name="La Ragione R."/>
            <person name="Hildebrand F."/>
            <person name="Pallen M.J."/>
        </authorList>
    </citation>
    <scope>NUCLEOTIDE SEQUENCE</scope>
    <source>
        <strain evidence="1">G4-2901</strain>
    </source>
</reference>
<dbReference type="PROSITE" id="PS50817">
    <property type="entry name" value="INTEIN_N_TER"/>
    <property type="match status" value="1"/>
</dbReference>
<dbReference type="InterPro" id="IPR017850">
    <property type="entry name" value="Alkaline_phosphatase_core_sf"/>
</dbReference>
<gene>
    <name evidence="1" type="primary">pglZ</name>
    <name evidence="1" type="ORF">H9777_00660</name>
</gene>
<dbReference type="SUPFAM" id="SSF53649">
    <property type="entry name" value="Alkaline phosphatase-like"/>
    <property type="match status" value="1"/>
</dbReference>
<accession>A0A948T9T6</accession>
<dbReference type="Proteomes" id="UP000783796">
    <property type="component" value="Unassembled WGS sequence"/>
</dbReference>
<dbReference type="Pfam" id="PF08665">
    <property type="entry name" value="PglZ"/>
    <property type="match status" value="1"/>
</dbReference>
<dbReference type="InterPro" id="IPR014060">
    <property type="entry name" value="PglZ"/>
</dbReference>
<dbReference type="InterPro" id="IPR006141">
    <property type="entry name" value="Intein_N"/>
</dbReference>
<organism evidence="1 2">
    <name type="scientific">Candidatus Phocaeicola faecigallinarum</name>
    <dbReference type="NCBI Taxonomy" id="2838732"/>
    <lineage>
        <taxon>Bacteria</taxon>
        <taxon>Pseudomonadati</taxon>
        <taxon>Bacteroidota</taxon>
        <taxon>Bacteroidia</taxon>
        <taxon>Bacteroidales</taxon>
        <taxon>Bacteroidaceae</taxon>
        <taxon>Phocaeicola</taxon>
    </lineage>
</organism>
<evidence type="ECO:0000313" key="2">
    <source>
        <dbReference type="Proteomes" id="UP000783796"/>
    </source>
</evidence>
<reference evidence="1" key="2">
    <citation type="submission" date="2021-04" db="EMBL/GenBank/DDBJ databases">
        <authorList>
            <person name="Gilroy R."/>
        </authorList>
    </citation>
    <scope>NUCLEOTIDE SEQUENCE</scope>
    <source>
        <strain evidence="1">G4-2901</strain>
    </source>
</reference>